<dbReference type="AlphaFoldDB" id="A0A8V0Z1S2"/>
<reference evidence="2" key="1">
    <citation type="submission" date="2020-11" db="EMBL/GenBank/DDBJ databases">
        <title>Gallus gallus (Chicken) genome, bGalGal1, GRCg7b, maternal haplotype autosomes + Z &amp; W.</title>
        <authorList>
            <person name="Warren W."/>
            <person name="Formenti G."/>
            <person name="Fedrigo O."/>
            <person name="Haase B."/>
            <person name="Mountcastle J."/>
            <person name="Balacco J."/>
            <person name="Tracey A."/>
            <person name="Schneider V."/>
            <person name="Okimoto R."/>
            <person name="Cheng H."/>
            <person name="Hawken R."/>
            <person name="Howe K."/>
            <person name="Jarvis E.D."/>
        </authorList>
    </citation>
    <scope>NUCLEOTIDE SEQUENCE [LARGE SCALE GENOMIC DNA]</scope>
    <source>
        <strain evidence="2">Broiler</strain>
    </source>
</reference>
<organism evidence="2 3">
    <name type="scientific">Gallus gallus</name>
    <name type="common">Chicken</name>
    <dbReference type="NCBI Taxonomy" id="9031"/>
    <lineage>
        <taxon>Eukaryota</taxon>
        <taxon>Metazoa</taxon>
        <taxon>Chordata</taxon>
        <taxon>Craniata</taxon>
        <taxon>Vertebrata</taxon>
        <taxon>Euteleostomi</taxon>
        <taxon>Archelosauria</taxon>
        <taxon>Archosauria</taxon>
        <taxon>Dinosauria</taxon>
        <taxon>Saurischia</taxon>
        <taxon>Theropoda</taxon>
        <taxon>Coelurosauria</taxon>
        <taxon>Aves</taxon>
        <taxon>Neognathae</taxon>
        <taxon>Galloanserae</taxon>
        <taxon>Galliformes</taxon>
        <taxon>Phasianidae</taxon>
        <taxon>Phasianinae</taxon>
        <taxon>Gallus</taxon>
    </lineage>
</organism>
<dbReference type="Ensembl" id="ENSGALT00010045562.1">
    <property type="protein sequence ID" value="ENSGALP00010027173.1"/>
    <property type="gene ID" value="ENSGALG00010018862.1"/>
</dbReference>
<name>A0A8V0Z1S2_CHICK</name>
<evidence type="ECO:0000256" key="1">
    <source>
        <dbReference type="SAM" id="MobiDB-lite"/>
    </source>
</evidence>
<reference evidence="2" key="3">
    <citation type="submission" date="2025-09" db="UniProtKB">
        <authorList>
            <consortium name="Ensembl"/>
        </authorList>
    </citation>
    <scope>IDENTIFICATION</scope>
    <source>
        <strain evidence="2">broiler</strain>
    </source>
</reference>
<sequence length="102" mass="11310">MRTFGDSQRASLLFYVSSAHGTPGCCCCMTQKNVGQEQLTGKLQQVKQVIGARCSLQSTAMQTRPRPAVLCTPQQKSLQKTTKHEELKPSPQLLRAQELSKF</sequence>
<proteinExistence type="predicted"/>
<feature type="region of interest" description="Disordered" evidence="1">
    <location>
        <begin position="65"/>
        <end position="102"/>
    </location>
</feature>
<keyword evidence="3" id="KW-1185">Reference proteome</keyword>
<evidence type="ECO:0000313" key="3">
    <source>
        <dbReference type="Proteomes" id="UP000000539"/>
    </source>
</evidence>
<evidence type="ECO:0000313" key="2">
    <source>
        <dbReference type="Ensembl" id="ENSGALP00010027173.1"/>
    </source>
</evidence>
<reference evidence="2" key="2">
    <citation type="submission" date="2025-08" db="UniProtKB">
        <authorList>
            <consortium name="Ensembl"/>
        </authorList>
    </citation>
    <scope>IDENTIFICATION</scope>
    <source>
        <strain evidence="2">broiler</strain>
    </source>
</reference>
<accession>A0A8V0Z1S2</accession>
<dbReference type="Proteomes" id="UP000000539">
    <property type="component" value="Chromosome 22"/>
</dbReference>
<protein>
    <submittedName>
        <fullName evidence="2">Uncharacterized protein</fullName>
    </submittedName>
</protein>